<dbReference type="SUPFAM" id="SSF52540">
    <property type="entry name" value="P-loop containing nucleoside triphosphate hydrolases"/>
    <property type="match status" value="1"/>
</dbReference>
<dbReference type="InterPro" id="IPR036388">
    <property type="entry name" value="WH-like_DNA-bd_sf"/>
</dbReference>
<keyword evidence="2" id="KW-0418">Kinase</keyword>
<keyword evidence="3" id="KW-1185">Reference proteome</keyword>
<dbReference type="Gene3D" id="3.40.50.300">
    <property type="entry name" value="P-loop containing nucleotide triphosphate hydrolases"/>
    <property type="match status" value="1"/>
</dbReference>
<dbReference type="InterPro" id="IPR027417">
    <property type="entry name" value="P-loop_NTPase"/>
</dbReference>
<dbReference type="KEGG" id="sen:SACE_4652"/>
<dbReference type="eggNOG" id="COG2197">
    <property type="taxonomic scope" value="Bacteria"/>
</dbReference>
<dbReference type="GO" id="GO:0006355">
    <property type="term" value="P:regulation of DNA-templated transcription"/>
    <property type="evidence" value="ECO:0007669"/>
    <property type="project" value="InterPro"/>
</dbReference>
<dbReference type="PANTHER" id="PTHR47691:SF3">
    <property type="entry name" value="HTH-TYPE TRANSCRIPTIONAL REGULATOR RV0890C-RELATED"/>
    <property type="match status" value="1"/>
</dbReference>
<evidence type="ECO:0000313" key="2">
    <source>
        <dbReference type="EMBL" id="CAM03921.1"/>
    </source>
</evidence>
<dbReference type="STRING" id="405948.SACE_4652"/>
<reference evidence="2 3" key="1">
    <citation type="journal article" date="2007" name="Nat. Biotechnol.">
        <title>Complete genome sequence of the erythromycin-producing bacterium Saccharopolyspora erythraea NRRL23338.</title>
        <authorList>
            <person name="Oliynyk M."/>
            <person name="Samborskyy M."/>
            <person name="Lester J.B."/>
            <person name="Mironenko T."/>
            <person name="Scott N."/>
            <person name="Dickens S."/>
            <person name="Haydock S.F."/>
            <person name="Leadlay P.F."/>
        </authorList>
    </citation>
    <scope>NUCLEOTIDE SEQUENCE [LARGE SCALE GENOMIC DNA]</scope>
    <source>
        <strain evidence="3">ATCC 11635 / DSM 40517 / JCM 4748 / NBRC 13426 / NCIMB 8594 / NRRL 2338</strain>
    </source>
</reference>
<dbReference type="Gene3D" id="1.10.10.10">
    <property type="entry name" value="Winged helix-like DNA-binding domain superfamily/Winged helix DNA-binding domain"/>
    <property type="match status" value="1"/>
</dbReference>
<dbReference type="eggNOG" id="COG3903">
    <property type="taxonomic scope" value="Bacteria"/>
</dbReference>
<dbReference type="GO" id="GO:0004674">
    <property type="term" value="F:protein serine/threonine kinase activity"/>
    <property type="evidence" value="ECO:0007669"/>
    <property type="project" value="UniProtKB-EC"/>
</dbReference>
<feature type="domain" description="HTH luxR-type" evidence="1">
    <location>
        <begin position="697"/>
        <end position="762"/>
    </location>
</feature>
<dbReference type="EC" id="2.7.11.1" evidence="2"/>
<dbReference type="PRINTS" id="PR00364">
    <property type="entry name" value="DISEASERSIST"/>
</dbReference>
<dbReference type="SMART" id="SM00421">
    <property type="entry name" value="HTH_LUXR"/>
    <property type="match status" value="1"/>
</dbReference>
<gene>
    <name evidence="2" type="ordered locus">SACE_4652</name>
</gene>
<dbReference type="PANTHER" id="PTHR47691">
    <property type="entry name" value="REGULATOR-RELATED"/>
    <property type="match status" value="1"/>
</dbReference>
<dbReference type="Pfam" id="PF00196">
    <property type="entry name" value="GerE"/>
    <property type="match status" value="1"/>
</dbReference>
<dbReference type="HOGENOM" id="CLU_004665_5_3_11"/>
<dbReference type="SUPFAM" id="SSF48452">
    <property type="entry name" value="TPR-like"/>
    <property type="match status" value="1"/>
</dbReference>
<dbReference type="Gene3D" id="1.25.40.10">
    <property type="entry name" value="Tetratricopeptide repeat domain"/>
    <property type="match status" value="1"/>
</dbReference>
<keyword evidence="2" id="KW-0808">Transferase</keyword>
<dbReference type="Proteomes" id="UP000006728">
    <property type="component" value="Chromosome"/>
</dbReference>
<dbReference type="SUPFAM" id="SSF46894">
    <property type="entry name" value="C-terminal effector domain of the bipartite response regulators"/>
    <property type="match status" value="1"/>
</dbReference>
<evidence type="ECO:0000313" key="3">
    <source>
        <dbReference type="Proteomes" id="UP000006728"/>
    </source>
</evidence>
<dbReference type="CDD" id="cd06170">
    <property type="entry name" value="LuxR_C_like"/>
    <property type="match status" value="1"/>
</dbReference>
<dbReference type="EMBL" id="AM420293">
    <property type="protein sequence ID" value="CAM03921.1"/>
    <property type="molecule type" value="Genomic_DNA"/>
</dbReference>
<dbReference type="InterPro" id="IPR000792">
    <property type="entry name" value="Tscrpt_reg_LuxR_C"/>
</dbReference>
<organism evidence="2 3">
    <name type="scientific">Saccharopolyspora erythraea (strain ATCC 11635 / DSM 40517 / JCM 4748 / NBRC 13426 / NCIMB 8594 / NRRL 2338)</name>
    <dbReference type="NCBI Taxonomy" id="405948"/>
    <lineage>
        <taxon>Bacteria</taxon>
        <taxon>Bacillati</taxon>
        <taxon>Actinomycetota</taxon>
        <taxon>Actinomycetes</taxon>
        <taxon>Pseudonocardiales</taxon>
        <taxon>Pseudonocardiaceae</taxon>
        <taxon>Saccharopolyspora</taxon>
    </lineage>
</organism>
<name>A4FIP6_SACEN</name>
<dbReference type="AlphaFoldDB" id="A4FIP6"/>
<accession>A4FIP6</accession>
<dbReference type="PROSITE" id="PS50043">
    <property type="entry name" value="HTH_LUXR_2"/>
    <property type="match status" value="1"/>
</dbReference>
<dbReference type="InterPro" id="IPR002182">
    <property type="entry name" value="NB-ARC"/>
</dbReference>
<proteinExistence type="predicted"/>
<dbReference type="InterPro" id="IPR016032">
    <property type="entry name" value="Sig_transdc_resp-reg_C-effctor"/>
</dbReference>
<protein>
    <submittedName>
        <fullName evidence="2">Protein kinase/transcriptional regulator, LuxR family</fullName>
        <ecNumber evidence="2">2.7.11.1</ecNumber>
    </submittedName>
</protein>
<dbReference type="GO" id="GO:0043531">
    <property type="term" value="F:ADP binding"/>
    <property type="evidence" value="ECO:0007669"/>
    <property type="project" value="InterPro"/>
</dbReference>
<sequence>MPTVGNLPLDLTSFVGRRRELADARALLARSRLLTLTGVGGVGKTRLALQLAGSVRRAFPDGVWWVDLTRLSGPRLLARAVAEAVEIREHSRRDPLVVLCEHFADRRALLVLDNCETMSHECGSVADALLKQAPELRVLATSRERLNISAEVLMVVPPLSLSAEPGGSGQEHSEGLELFVRRARSVQADFRTDNHNCAVVEDICRRLDGLPLAIELAAARVRALSPEQILARLDDPYRLLSSGPAGSEPRHRTLRALIDWSFQLCTEPEQLLWMRSSVFAGNFDLEAAESVCRGEGIPPGSVVDLVAGLIDKSILHREQHGSVSRYRQIETIRQFGRERLADSGEEQFVRLRHRQHYQRIATRTWSAQFGPHQVDWFARLRLDHADLRVALENCASDPGAASDGLRMAADLLYHWISSFYLNEGRGWLDDFLTLAPAPSTDRADALWVNGWLALIQSDLSAAESMLAEARALATRLGAAKALAYTALFSGMAASFRQDSETALQLYREALDGHRTADNPHGIASTLIRSAMAYSHLGDSERAIALAEECLAVCDAAGDVWHKAYALTALGIEVWRQGDTRRAEVLERESLGLNHELDDRLGIVLNLEILALIAETDGRGEHAARLFGVLRSLSRSLGVSLRAYTHLADHYDECVRRLRNALGERDYQALLDEGASLTLEDALHLAAEEDLRPDVRSAADDAPRLTRREREVAELVAQGMSNKEIAAKLMIASRTAESHIEHILVKLGFTTRTQIATWVADHSRPVAE</sequence>
<dbReference type="PRINTS" id="PR00038">
    <property type="entry name" value="HTHLUXR"/>
</dbReference>
<dbReference type="Pfam" id="PF00931">
    <property type="entry name" value="NB-ARC"/>
    <property type="match status" value="1"/>
</dbReference>
<dbReference type="GO" id="GO:0003677">
    <property type="term" value="F:DNA binding"/>
    <property type="evidence" value="ECO:0007669"/>
    <property type="project" value="InterPro"/>
</dbReference>
<evidence type="ECO:0000259" key="1">
    <source>
        <dbReference type="PROSITE" id="PS50043"/>
    </source>
</evidence>
<dbReference type="InterPro" id="IPR011990">
    <property type="entry name" value="TPR-like_helical_dom_sf"/>
</dbReference>